<sequence>MTLIHIVMITFKPEVTDEQKEQFKRDLREAAKTFPSVIDGRLIAGGPSVAQPYAMSSTSFDIASVSYHTGKEALNAYYASDEYEQLTSKYIYPLASDVIRFDFEVDSQDEHLCVIPR</sequence>
<dbReference type="InterPro" id="IPR013097">
    <property type="entry name" value="Dabb"/>
</dbReference>
<dbReference type="GeneID" id="28830300"/>
<dbReference type="Proteomes" id="UP000070700">
    <property type="component" value="Unassembled WGS sequence"/>
</dbReference>
<dbReference type="OrthoDB" id="42919at2759"/>
<dbReference type="SUPFAM" id="SSF54909">
    <property type="entry name" value="Dimeric alpha+beta barrel"/>
    <property type="match status" value="1"/>
</dbReference>
<comment type="subunit">
    <text evidence="1">Homodimer.</text>
</comment>
<dbReference type="SMART" id="SM00886">
    <property type="entry name" value="Dabb"/>
    <property type="match status" value="1"/>
</dbReference>
<organism evidence="3 4">
    <name type="scientific">Mollisia scopiformis</name>
    <name type="common">Conifer needle endophyte fungus</name>
    <name type="synonym">Phialocephala scopiformis</name>
    <dbReference type="NCBI Taxonomy" id="149040"/>
    <lineage>
        <taxon>Eukaryota</taxon>
        <taxon>Fungi</taxon>
        <taxon>Dikarya</taxon>
        <taxon>Ascomycota</taxon>
        <taxon>Pezizomycotina</taxon>
        <taxon>Leotiomycetes</taxon>
        <taxon>Helotiales</taxon>
        <taxon>Mollisiaceae</taxon>
        <taxon>Mollisia</taxon>
    </lineage>
</organism>
<dbReference type="PANTHER" id="PTHR33178">
    <property type="match status" value="1"/>
</dbReference>
<dbReference type="InParanoid" id="A0A132BBT7"/>
<evidence type="ECO:0000256" key="1">
    <source>
        <dbReference type="ARBA" id="ARBA00011738"/>
    </source>
</evidence>
<proteinExistence type="predicted"/>
<evidence type="ECO:0000313" key="4">
    <source>
        <dbReference type="Proteomes" id="UP000070700"/>
    </source>
</evidence>
<dbReference type="InterPro" id="IPR011008">
    <property type="entry name" value="Dimeric_a/b-barrel"/>
</dbReference>
<evidence type="ECO:0000259" key="2">
    <source>
        <dbReference type="PROSITE" id="PS51502"/>
    </source>
</evidence>
<feature type="domain" description="Stress-response A/B barrel" evidence="2">
    <location>
        <begin position="3"/>
        <end position="103"/>
    </location>
</feature>
<evidence type="ECO:0000313" key="3">
    <source>
        <dbReference type="EMBL" id="KUJ09890.1"/>
    </source>
</evidence>
<dbReference type="Pfam" id="PF07876">
    <property type="entry name" value="Dabb"/>
    <property type="match status" value="1"/>
</dbReference>
<dbReference type="PROSITE" id="PS51502">
    <property type="entry name" value="S_R_A_B_BARREL"/>
    <property type="match status" value="1"/>
</dbReference>
<dbReference type="Gene3D" id="3.30.70.100">
    <property type="match status" value="1"/>
</dbReference>
<reference evidence="3 4" key="1">
    <citation type="submission" date="2015-10" db="EMBL/GenBank/DDBJ databases">
        <title>Full genome of DAOMC 229536 Phialocephala scopiformis, a fungal endophyte of spruce producing the potent anti-insectan compound rugulosin.</title>
        <authorList>
            <consortium name="DOE Joint Genome Institute"/>
            <person name="Walker A.K."/>
            <person name="Frasz S.L."/>
            <person name="Seifert K.A."/>
            <person name="Miller J.D."/>
            <person name="Mondo S.J."/>
            <person name="Labutti K."/>
            <person name="Lipzen A."/>
            <person name="Dockter R."/>
            <person name="Kennedy M."/>
            <person name="Grigoriev I.V."/>
            <person name="Spatafora J.W."/>
        </authorList>
    </citation>
    <scope>NUCLEOTIDE SEQUENCE [LARGE SCALE GENOMIC DNA]</scope>
    <source>
        <strain evidence="3 4">CBS 120377</strain>
    </source>
</reference>
<dbReference type="RefSeq" id="XP_018064245.1">
    <property type="nucleotide sequence ID" value="XM_018220574.1"/>
</dbReference>
<dbReference type="AlphaFoldDB" id="A0A132BBT7"/>
<dbReference type="KEGG" id="psco:LY89DRAFT_740308"/>
<protein>
    <submittedName>
        <fullName evidence="3">Stress responsive A/B barrel domain protein</fullName>
    </submittedName>
</protein>
<dbReference type="EMBL" id="KQ947430">
    <property type="protein sequence ID" value="KUJ09890.1"/>
    <property type="molecule type" value="Genomic_DNA"/>
</dbReference>
<dbReference type="PANTHER" id="PTHR33178:SF17">
    <property type="entry name" value="STRESS-RESPONSE A_B BARREL DOMAIN-CONTAINING PROTEIN"/>
    <property type="match status" value="1"/>
</dbReference>
<gene>
    <name evidence="3" type="ORF">LY89DRAFT_740308</name>
</gene>
<keyword evidence="4" id="KW-1185">Reference proteome</keyword>
<accession>A0A132BBT7</accession>
<dbReference type="InterPro" id="IPR044662">
    <property type="entry name" value="HS1/DABB1-like"/>
</dbReference>
<name>A0A132BBT7_MOLSC</name>